<gene>
    <name evidence="2" type="ORF">MNBD_GAMMA17-2058</name>
</gene>
<name>A0A3B0Z8P7_9ZZZZ</name>
<reference evidence="2" key="1">
    <citation type="submission" date="2018-06" db="EMBL/GenBank/DDBJ databases">
        <authorList>
            <person name="Zhirakovskaya E."/>
        </authorList>
    </citation>
    <scope>NUCLEOTIDE SEQUENCE</scope>
</reference>
<evidence type="ECO:0008006" key="3">
    <source>
        <dbReference type="Google" id="ProtNLM"/>
    </source>
</evidence>
<keyword evidence="1" id="KW-0472">Membrane</keyword>
<keyword evidence="1" id="KW-1133">Transmembrane helix</keyword>
<keyword evidence="1" id="KW-0812">Transmembrane</keyword>
<feature type="transmembrane region" description="Helical" evidence="1">
    <location>
        <begin position="6"/>
        <end position="39"/>
    </location>
</feature>
<feature type="transmembrane region" description="Helical" evidence="1">
    <location>
        <begin position="92"/>
        <end position="114"/>
    </location>
</feature>
<feature type="transmembrane region" description="Helical" evidence="1">
    <location>
        <begin position="59"/>
        <end position="80"/>
    </location>
</feature>
<dbReference type="EMBL" id="UOFQ01000152">
    <property type="protein sequence ID" value="VAW89768.1"/>
    <property type="molecule type" value="Genomic_DNA"/>
</dbReference>
<evidence type="ECO:0000256" key="1">
    <source>
        <dbReference type="SAM" id="Phobius"/>
    </source>
</evidence>
<protein>
    <recommendedName>
        <fullName evidence="3">Transmembrane component NikQ of energizing module of nickel ECF transporter</fullName>
    </recommendedName>
</protein>
<organism evidence="2">
    <name type="scientific">hydrothermal vent metagenome</name>
    <dbReference type="NCBI Taxonomy" id="652676"/>
    <lineage>
        <taxon>unclassified sequences</taxon>
        <taxon>metagenomes</taxon>
        <taxon>ecological metagenomes</taxon>
    </lineage>
</organism>
<evidence type="ECO:0000313" key="2">
    <source>
        <dbReference type="EMBL" id="VAW89768.1"/>
    </source>
</evidence>
<proteinExistence type="predicted"/>
<sequence>MVKLHPVILIVSFLVFVAMLAFPTPSALFISALLLILFYLRDGGAHVHPALVMLRRMRWFLLSILLIFCWLTPGTPVIQWPVLSAWLPTNEGLSSGLLRVVALILVIASVNLLLRSLSRQELLTAIYFLARPLQLVGVKAEKVALRMMLVFDAMGEVQQIVTQYIPEKDHVPRHLDRMGLLASGVLSAVIERAGQASQEEVVVLPVLERPPLLQWCLPILLWGFFYISELIWI</sequence>
<dbReference type="AlphaFoldDB" id="A0A3B0Z8P7"/>
<accession>A0A3B0Z8P7</accession>